<evidence type="ECO:0000259" key="1">
    <source>
        <dbReference type="PROSITE" id="PS51272"/>
    </source>
</evidence>
<dbReference type="AlphaFoldDB" id="A0A382MZC1"/>
<evidence type="ECO:0000313" key="2">
    <source>
        <dbReference type="EMBL" id="SVC53678.1"/>
    </source>
</evidence>
<reference evidence="2" key="1">
    <citation type="submission" date="2018-05" db="EMBL/GenBank/DDBJ databases">
        <authorList>
            <person name="Lanie J.A."/>
            <person name="Ng W.-L."/>
            <person name="Kazmierczak K.M."/>
            <person name="Andrzejewski T.M."/>
            <person name="Davidsen T.M."/>
            <person name="Wayne K.J."/>
            <person name="Tettelin H."/>
            <person name="Glass J.I."/>
            <person name="Rusch D."/>
            <person name="Podicherti R."/>
            <person name="Tsui H.-C.T."/>
            <person name="Winkler M.E."/>
        </authorList>
    </citation>
    <scope>NUCLEOTIDE SEQUENCE</scope>
</reference>
<dbReference type="InterPro" id="IPR001119">
    <property type="entry name" value="SLH_dom"/>
</dbReference>
<dbReference type="EMBL" id="UINC01096635">
    <property type="protein sequence ID" value="SVC53678.1"/>
    <property type="molecule type" value="Genomic_DNA"/>
</dbReference>
<feature type="non-terminal residue" evidence="2">
    <location>
        <position position="363"/>
    </location>
</feature>
<protein>
    <recommendedName>
        <fullName evidence="1">SLH domain-containing protein</fullName>
    </recommendedName>
</protein>
<dbReference type="Pfam" id="PF00395">
    <property type="entry name" value="SLH"/>
    <property type="match status" value="1"/>
</dbReference>
<dbReference type="PROSITE" id="PS51272">
    <property type="entry name" value="SLH"/>
    <property type="match status" value="1"/>
</dbReference>
<name>A0A382MZC1_9ZZZZ</name>
<organism evidence="2">
    <name type="scientific">marine metagenome</name>
    <dbReference type="NCBI Taxonomy" id="408172"/>
    <lineage>
        <taxon>unclassified sequences</taxon>
        <taxon>metagenomes</taxon>
        <taxon>ecological metagenomes</taxon>
    </lineage>
</organism>
<gene>
    <name evidence="2" type="ORF">METZ01_LOCUS306532</name>
</gene>
<feature type="domain" description="SLH" evidence="1">
    <location>
        <begin position="116"/>
        <end position="179"/>
    </location>
</feature>
<sequence length="363" mass="37059">MLSHLKKRLGVFTAIAVMAALVPALATSPASAAVALTAVAPANGALYSACPAGSAAAAGFTDTTSTDVDCIKMHGITTGVTATTYEPASNIPRWQMALYLTRFATAAGVTLGSGADQGFTDISGYSAAIQTAINQIKQLGVTTGTTATTYSPDDNVTNEQMAMFVERMLGKTIAGPGGTDANATYTGKIGATTETLTYNYGDIDTGGVTFEGHNAIAEIYHLGIPGHAKTVTSFSPAAAITRADMATWMTNALAHTNARPAGVWTQLTGETANTPFGTKEMTLHISHRDANRAAVPGTLIDVFSDLTAANTDPFGATGACTVANTVELGNTGGDECKVDLGDVSTDAKGNIGGILVFCVMAVL</sequence>
<proteinExistence type="predicted"/>
<accession>A0A382MZC1</accession>